<feature type="compositionally biased region" description="Basic and acidic residues" evidence="1">
    <location>
        <begin position="221"/>
        <end position="230"/>
    </location>
</feature>
<evidence type="ECO:0000313" key="3">
    <source>
        <dbReference type="Proteomes" id="UP000789375"/>
    </source>
</evidence>
<dbReference type="AlphaFoldDB" id="A0A9N9CMB9"/>
<name>A0A9N9CMB9_FUNMO</name>
<organism evidence="2 3">
    <name type="scientific">Funneliformis mosseae</name>
    <name type="common">Endomycorrhizal fungus</name>
    <name type="synonym">Glomus mosseae</name>
    <dbReference type="NCBI Taxonomy" id="27381"/>
    <lineage>
        <taxon>Eukaryota</taxon>
        <taxon>Fungi</taxon>
        <taxon>Fungi incertae sedis</taxon>
        <taxon>Mucoromycota</taxon>
        <taxon>Glomeromycotina</taxon>
        <taxon>Glomeromycetes</taxon>
        <taxon>Glomerales</taxon>
        <taxon>Glomeraceae</taxon>
        <taxon>Funneliformis</taxon>
    </lineage>
</organism>
<evidence type="ECO:0000256" key="1">
    <source>
        <dbReference type="SAM" id="MobiDB-lite"/>
    </source>
</evidence>
<dbReference type="Proteomes" id="UP000789375">
    <property type="component" value="Unassembled WGS sequence"/>
</dbReference>
<keyword evidence="3" id="KW-1185">Reference proteome</keyword>
<reference evidence="2" key="1">
    <citation type="submission" date="2021-06" db="EMBL/GenBank/DDBJ databases">
        <authorList>
            <person name="Kallberg Y."/>
            <person name="Tangrot J."/>
            <person name="Rosling A."/>
        </authorList>
    </citation>
    <scope>NUCLEOTIDE SEQUENCE</scope>
    <source>
        <strain evidence="2">87-6 pot B 2015</strain>
    </source>
</reference>
<feature type="region of interest" description="Disordered" evidence="1">
    <location>
        <begin position="1"/>
        <end position="20"/>
    </location>
</feature>
<feature type="region of interest" description="Disordered" evidence="1">
    <location>
        <begin position="221"/>
        <end position="251"/>
    </location>
</feature>
<sequence length="625" mass="71830">MEGTWSYQPASPRGEGLHTRGRLQMETRGRECCKQPAPYSQRRGATNQLLQEEKDCTHEGVSKWKREVVGVVNNQFHAPLKKVRFPNLSYASLFYATPVIQQYGSRDYRPKDIQDSSSRKDARIFFIGSVHNLHVHRVSAQARFGTETNKDHAKKLLKELSSNEIVTFWDSIVEREKRRATEEHDYKMLEQVRSRHVSIGGADVARVQRENEVYDELIEASTEKKRKDADDMTSTPITPPQKKSRSDYESMDVPQLSLDNGNLEDDYFIEEFNISELFRRYQNESIKLANTRGLYVETNVHEILALTSIFMLSPNSHSEMMINAFGSQNLLDKIYKILFPTNKRELDAECESKFRRIIKQSINDSRDSAIKSSMAYLSENNSEENLGFVILEGLRSLPSLKLKSQPSEMSLITNYLDYIMKELLHEPDKHRVEWPNTGLKESKARKLEGRARQPDFIVSAINQLETSGTLFVGDVTSPAEKGNVHKNCNDLIRVGVFMKECIDSAIGKGANVRLLGFQCIEYTIDFYAMELSAPGLYFMYHIGQASIPTSVKTMTHFIDDIEIFQTVRDIFRESFANFYDKLCNPKEQSTNVSFKCETLSTPSFNQLVSNTRNVKRKCSFWFGRF</sequence>
<gene>
    <name evidence="2" type="ORF">FMOSSE_LOCUS9340</name>
</gene>
<evidence type="ECO:0000313" key="2">
    <source>
        <dbReference type="EMBL" id="CAG8608716.1"/>
    </source>
</evidence>
<accession>A0A9N9CMB9</accession>
<comment type="caution">
    <text evidence="2">The sequence shown here is derived from an EMBL/GenBank/DDBJ whole genome shotgun (WGS) entry which is preliminary data.</text>
</comment>
<dbReference type="EMBL" id="CAJVPP010002702">
    <property type="protein sequence ID" value="CAG8608716.1"/>
    <property type="molecule type" value="Genomic_DNA"/>
</dbReference>
<protein>
    <submittedName>
        <fullName evidence="2">8817_t:CDS:1</fullName>
    </submittedName>
</protein>
<proteinExistence type="predicted"/>